<keyword evidence="3 7" id="KW-0032">Aminotransferase</keyword>
<dbReference type="AlphaFoldDB" id="A0A1X6X3Z7"/>
<dbReference type="InterPro" id="IPR015422">
    <property type="entry name" value="PyrdxlP-dep_Trfase_small"/>
</dbReference>
<keyword evidence="5" id="KW-0663">Pyridoxal phosphate</keyword>
<dbReference type="Pfam" id="PF00155">
    <property type="entry name" value="Aminotran_1_2"/>
    <property type="match status" value="1"/>
</dbReference>
<dbReference type="Proteomes" id="UP000195981">
    <property type="component" value="Unassembled WGS sequence"/>
</dbReference>
<dbReference type="EMBL" id="FWFG01000086">
    <property type="protein sequence ID" value="SLM93480.1"/>
    <property type="molecule type" value="Genomic_DNA"/>
</dbReference>
<dbReference type="GO" id="GO:0005737">
    <property type="term" value="C:cytoplasm"/>
    <property type="evidence" value="ECO:0007669"/>
    <property type="project" value="TreeGrafter"/>
</dbReference>
<dbReference type="InterPro" id="IPR015421">
    <property type="entry name" value="PyrdxlP-dep_Trfase_major"/>
</dbReference>
<evidence type="ECO:0000259" key="6">
    <source>
        <dbReference type="Pfam" id="PF00155"/>
    </source>
</evidence>
<dbReference type="InterPro" id="IPR004839">
    <property type="entry name" value="Aminotransferase_I/II_large"/>
</dbReference>
<evidence type="ECO:0000256" key="4">
    <source>
        <dbReference type="ARBA" id="ARBA00022679"/>
    </source>
</evidence>
<accession>A0A1X6X3Z7</accession>
<name>A0A1X6X3Z7_9MICO</name>
<reference evidence="7 8" key="1">
    <citation type="submission" date="2017-02" db="EMBL/GenBank/DDBJ databases">
        <authorList>
            <person name="Peterson S.W."/>
        </authorList>
    </citation>
    <scope>NUCLEOTIDE SEQUENCE [LARGE SCALE GENOMIC DNA]</scope>
    <source>
        <strain evidence="7 8">CIP104813</strain>
    </source>
</reference>
<dbReference type="GO" id="GO:0030170">
    <property type="term" value="F:pyridoxal phosphate binding"/>
    <property type="evidence" value="ECO:0007669"/>
    <property type="project" value="InterPro"/>
</dbReference>
<feature type="domain" description="Aminotransferase class I/classII large" evidence="6">
    <location>
        <begin position="40"/>
        <end position="407"/>
    </location>
</feature>
<evidence type="ECO:0000256" key="3">
    <source>
        <dbReference type="ARBA" id="ARBA00022576"/>
    </source>
</evidence>
<dbReference type="RefSeq" id="WP_087104618.1">
    <property type="nucleotide sequence ID" value="NZ_FWFG01000086.1"/>
</dbReference>
<dbReference type="GO" id="GO:0004069">
    <property type="term" value="F:L-aspartate:2-oxoglutarate aminotransferase activity"/>
    <property type="evidence" value="ECO:0007669"/>
    <property type="project" value="UniProtKB-EC"/>
</dbReference>
<dbReference type="OrthoDB" id="9763453at2"/>
<dbReference type="InterPro" id="IPR015424">
    <property type="entry name" value="PyrdxlP-dep_Trfase"/>
</dbReference>
<proteinExistence type="inferred from homology"/>
<evidence type="ECO:0000256" key="5">
    <source>
        <dbReference type="ARBA" id="ARBA00022898"/>
    </source>
</evidence>
<comment type="similarity">
    <text evidence="2">Belongs to the class-I pyridoxal-phosphate-dependent aminotransferase family.</text>
</comment>
<organism evidence="7 8">
    <name type="scientific">Brachybacterium nesterenkovii</name>
    <dbReference type="NCBI Taxonomy" id="47847"/>
    <lineage>
        <taxon>Bacteria</taxon>
        <taxon>Bacillati</taxon>
        <taxon>Actinomycetota</taxon>
        <taxon>Actinomycetes</taxon>
        <taxon>Micrococcales</taxon>
        <taxon>Dermabacteraceae</taxon>
        <taxon>Brachybacterium</taxon>
    </lineage>
</organism>
<dbReference type="PANTHER" id="PTHR43807">
    <property type="entry name" value="FI04487P"/>
    <property type="match status" value="1"/>
</dbReference>
<dbReference type="InterPro" id="IPR051326">
    <property type="entry name" value="Kynurenine-oxoglutarate_AT"/>
</dbReference>
<comment type="cofactor">
    <cofactor evidence="1">
        <name>pyridoxal 5'-phosphate</name>
        <dbReference type="ChEBI" id="CHEBI:597326"/>
    </cofactor>
</comment>
<dbReference type="PANTHER" id="PTHR43807:SF20">
    <property type="entry name" value="FI04487P"/>
    <property type="match status" value="1"/>
</dbReference>
<dbReference type="Gene3D" id="3.90.1150.10">
    <property type="entry name" value="Aspartate Aminotransferase, domain 1"/>
    <property type="match status" value="1"/>
</dbReference>
<keyword evidence="4 7" id="KW-0808">Transferase</keyword>
<dbReference type="SUPFAM" id="SSF53383">
    <property type="entry name" value="PLP-dependent transferases"/>
    <property type="match status" value="1"/>
</dbReference>
<evidence type="ECO:0000313" key="8">
    <source>
        <dbReference type="Proteomes" id="UP000195981"/>
    </source>
</evidence>
<gene>
    <name evidence="7" type="ORF">FM110_09965</name>
</gene>
<evidence type="ECO:0000256" key="2">
    <source>
        <dbReference type="ARBA" id="ARBA00007441"/>
    </source>
</evidence>
<dbReference type="CDD" id="cd00609">
    <property type="entry name" value="AAT_like"/>
    <property type="match status" value="1"/>
</dbReference>
<keyword evidence="8" id="KW-1185">Reference proteome</keyword>
<dbReference type="EC" id="2.6.1.1" evidence="7"/>
<evidence type="ECO:0000256" key="1">
    <source>
        <dbReference type="ARBA" id="ARBA00001933"/>
    </source>
</evidence>
<dbReference type="Gene3D" id="3.40.640.10">
    <property type="entry name" value="Type I PLP-dependent aspartate aminotransferase-like (Major domain)"/>
    <property type="match status" value="1"/>
</dbReference>
<protein>
    <submittedName>
        <fullName evidence="7">Aspartate aminotransferase</fullName>
        <ecNumber evidence="7">2.6.1.1</ecNumber>
    </submittedName>
</protein>
<sequence length="428" mass="44495">MDATGPWQNAARGADLLRDGRASPTIFARMSARAAELGAMNLGQGFPDTDPPPAVAEAAVAAIRAGANQYPPGPGTPELRAAIARHQERFYGLSWDPAREVLVTTGATEAIAASILALVRPGDEVLTLEPYYDSYAAMIALAGGAHRTVPLTVELIDATVGGGEGDLRLGVDPAALRAAITDATRLILVNSPHNPTGITLPPEALTAIVEGAAAHDAIIVSDEVYEHLVFDDAHTPIATLPGARERTITIGSAGKTLSVTGWKIGWITAPSELVTAVTGVKQWLTYTSGAPFQGAVATGLDLPDEEFDAIADDLRRRRDGLLATLRGIGARVSVPAAGYFVVADLSGLGEVDAAALCERLPEEAGVVAIPVPAFCRDEADGGHASRFASLVRFAFCKDDATMTEAACRLEAWAAERGGKVGRAPTRGA</sequence>
<evidence type="ECO:0000313" key="7">
    <source>
        <dbReference type="EMBL" id="SLM93480.1"/>
    </source>
</evidence>
<dbReference type="FunFam" id="3.40.640.10:FF:000033">
    <property type="entry name" value="Aspartate aminotransferase"/>
    <property type="match status" value="1"/>
</dbReference>
<dbReference type="GO" id="GO:0016212">
    <property type="term" value="F:kynurenine-oxoglutarate transaminase activity"/>
    <property type="evidence" value="ECO:0007669"/>
    <property type="project" value="TreeGrafter"/>
</dbReference>